<dbReference type="InterPro" id="IPR012094">
    <property type="entry name" value="tRNA_Ile_lys_synt"/>
</dbReference>
<accession>A0ABS5NDZ1</accession>
<dbReference type="Pfam" id="PF09179">
    <property type="entry name" value="TilS"/>
    <property type="match status" value="1"/>
</dbReference>
<dbReference type="PANTHER" id="PTHR43033:SF1">
    <property type="entry name" value="TRNA(ILE)-LYSIDINE SYNTHASE-RELATED"/>
    <property type="match status" value="1"/>
</dbReference>
<evidence type="ECO:0000256" key="5">
    <source>
        <dbReference type="ARBA" id="ARBA00022840"/>
    </source>
</evidence>
<comment type="similarity">
    <text evidence="7">Belongs to the tRNA(Ile)-lysidine synthase family.</text>
</comment>
<organism evidence="10 11">
    <name type="scientific">Tsukamurella paurometabola</name>
    <name type="common">Corynebacterium paurometabolum</name>
    <dbReference type="NCBI Taxonomy" id="2061"/>
    <lineage>
        <taxon>Bacteria</taxon>
        <taxon>Bacillati</taxon>
        <taxon>Actinomycetota</taxon>
        <taxon>Actinomycetes</taxon>
        <taxon>Mycobacteriales</taxon>
        <taxon>Tsukamurellaceae</taxon>
        <taxon>Tsukamurella</taxon>
    </lineage>
</organism>
<dbReference type="GO" id="GO:0032267">
    <property type="term" value="F:tRNA(Ile)-lysidine synthase activity"/>
    <property type="evidence" value="ECO:0007669"/>
    <property type="project" value="UniProtKB-EC"/>
</dbReference>
<evidence type="ECO:0000256" key="3">
    <source>
        <dbReference type="ARBA" id="ARBA00022694"/>
    </source>
</evidence>
<reference evidence="10 11" key="1">
    <citation type="submission" date="2021-04" db="EMBL/GenBank/DDBJ databases">
        <title>Whole genome sequence analysis of a thiophenic sulfur metabolizing bacteria.</title>
        <authorList>
            <person name="Akhtar N."/>
            <person name="Akram J."/>
            <person name="Aslam A."/>
        </authorList>
    </citation>
    <scope>NUCLEOTIDE SEQUENCE [LARGE SCALE GENOMIC DNA]</scope>
    <source>
        <strain evidence="10 11">3OW</strain>
    </source>
</reference>
<dbReference type="SUPFAM" id="SSF52402">
    <property type="entry name" value="Adenine nucleotide alpha hydrolases-like"/>
    <property type="match status" value="1"/>
</dbReference>
<name>A0ABS5NDZ1_TSUPA</name>
<dbReference type="Pfam" id="PF01171">
    <property type="entry name" value="ATP_bind_3"/>
    <property type="match status" value="1"/>
</dbReference>
<evidence type="ECO:0000256" key="2">
    <source>
        <dbReference type="ARBA" id="ARBA00022598"/>
    </source>
</evidence>
<feature type="domain" description="tRNA(Ile)-lysidine synthase substrate-binding" evidence="9">
    <location>
        <begin position="244"/>
        <end position="307"/>
    </location>
</feature>
<keyword evidence="11" id="KW-1185">Reference proteome</keyword>
<dbReference type="SUPFAM" id="SSF82829">
    <property type="entry name" value="MesJ substrate recognition domain-like"/>
    <property type="match status" value="1"/>
</dbReference>
<feature type="domain" description="tRNA(Ile)-lysidine/2-thiocytidine synthase N-terminal" evidence="8">
    <location>
        <begin position="34"/>
        <end position="200"/>
    </location>
</feature>
<comment type="caution">
    <text evidence="10">The sequence shown here is derived from an EMBL/GenBank/DDBJ whole genome shotgun (WGS) entry which is preliminary data.</text>
</comment>
<evidence type="ECO:0000256" key="4">
    <source>
        <dbReference type="ARBA" id="ARBA00022741"/>
    </source>
</evidence>
<keyword evidence="1 7" id="KW-0963">Cytoplasm</keyword>
<comment type="domain">
    <text evidence="7">The N-terminal region contains the highly conserved SGGXDS motif, predicted to be a P-loop motif involved in ATP binding.</text>
</comment>
<dbReference type="InterPro" id="IPR011063">
    <property type="entry name" value="TilS/TtcA_N"/>
</dbReference>
<feature type="binding site" evidence="7">
    <location>
        <begin position="39"/>
        <end position="44"/>
    </location>
    <ligand>
        <name>ATP</name>
        <dbReference type="ChEBI" id="CHEBI:30616"/>
    </ligand>
</feature>
<dbReference type="Proteomes" id="UP000676853">
    <property type="component" value="Unassembled WGS sequence"/>
</dbReference>
<evidence type="ECO:0000313" key="11">
    <source>
        <dbReference type="Proteomes" id="UP000676853"/>
    </source>
</evidence>
<dbReference type="HAMAP" id="MF_01161">
    <property type="entry name" value="tRNA_Ile_lys_synt"/>
    <property type="match status" value="1"/>
</dbReference>
<evidence type="ECO:0000256" key="6">
    <source>
        <dbReference type="ARBA" id="ARBA00048539"/>
    </source>
</evidence>
<dbReference type="RefSeq" id="WP_126195261.1">
    <property type="nucleotide sequence ID" value="NZ_CP085954.1"/>
</dbReference>
<keyword evidence="2 7" id="KW-0436">Ligase</keyword>
<evidence type="ECO:0000313" key="10">
    <source>
        <dbReference type="EMBL" id="MBS4102500.1"/>
    </source>
</evidence>
<comment type="subcellular location">
    <subcellularLocation>
        <location evidence="7">Cytoplasm</location>
    </subcellularLocation>
</comment>
<dbReference type="PANTHER" id="PTHR43033">
    <property type="entry name" value="TRNA(ILE)-LYSIDINE SYNTHASE-RELATED"/>
    <property type="match status" value="1"/>
</dbReference>
<evidence type="ECO:0000256" key="1">
    <source>
        <dbReference type="ARBA" id="ARBA00022490"/>
    </source>
</evidence>
<protein>
    <recommendedName>
        <fullName evidence="7">tRNA(Ile)-lysidine synthase</fullName>
        <ecNumber evidence="7">6.3.4.19</ecNumber>
    </recommendedName>
    <alternativeName>
        <fullName evidence="7">tRNA(Ile)-2-lysyl-cytidine synthase</fullName>
    </alternativeName>
    <alternativeName>
        <fullName evidence="7">tRNA(Ile)-lysidine synthetase</fullName>
    </alternativeName>
</protein>
<evidence type="ECO:0000256" key="7">
    <source>
        <dbReference type="HAMAP-Rule" id="MF_01161"/>
    </source>
</evidence>
<dbReference type="InterPro" id="IPR014729">
    <property type="entry name" value="Rossmann-like_a/b/a_fold"/>
</dbReference>
<keyword evidence="5 7" id="KW-0067">ATP-binding</keyword>
<proteinExistence type="inferred from homology"/>
<keyword evidence="3 7" id="KW-0819">tRNA processing</keyword>
<dbReference type="NCBIfam" id="TIGR02432">
    <property type="entry name" value="lysidine_TilS_N"/>
    <property type="match status" value="1"/>
</dbReference>
<dbReference type="Gene3D" id="3.40.50.620">
    <property type="entry name" value="HUPs"/>
    <property type="match status" value="1"/>
</dbReference>
<keyword evidence="4 7" id="KW-0547">Nucleotide-binding</keyword>
<dbReference type="InterPro" id="IPR015262">
    <property type="entry name" value="tRNA_Ile_lys_synt_subst-bd"/>
</dbReference>
<evidence type="ECO:0000259" key="9">
    <source>
        <dbReference type="Pfam" id="PF09179"/>
    </source>
</evidence>
<evidence type="ECO:0000259" key="8">
    <source>
        <dbReference type="Pfam" id="PF01171"/>
    </source>
</evidence>
<comment type="catalytic activity">
    <reaction evidence="6 7">
        <text>cytidine(34) in tRNA(Ile2) + L-lysine + ATP = lysidine(34) in tRNA(Ile2) + AMP + diphosphate + H(+)</text>
        <dbReference type="Rhea" id="RHEA:43744"/>
        <dbReference type="Rhea" id="RHEA-COMP:10625"/>
        <dbReference type="Rhea" id="RHEA-COMP:10670"/>
        <dbReference type="ChEBI" id="CHEBI:15378"/>
        <dbReference type="ChEBI" id="CHEBI:30616"/>
        <dbReference type="ChEBI" id="CHEBI:32551"/>
        <dbReference type="ChEBI" id="CHEBI:33019"/>
        <dbReference type="ChEBI" id="CHEBI:82748"/>
        <dbReference type="ChEBI" id="CHEBI:83665"/>
        <dbReference type="ChEBI" id="CHEBI:456215"/>
        <dbReference type="EC" id="6.3.4.19"/>
    </reaction>
</comment>
<dbReference type="EMBL" id="JAGXOE010000035">
    <property type="protein sequence ID" value="MBS4102500.1"/>
    <property type="molecule type" value="Genomic_DNA"/>
</dbReference>
<dbReference type="CDD" id="cd01992">
    <property type="entry name" value="TilS_N"/>
    <property type="match status" value="1"/>
</dbReference>
<gene>
    <name evidence="7 10" type="primary">tilS</name>
    <name evidence="10" type="ORF">KFZ73_14780</name>
</gene>
<comment type="function">
    <text evidence="7">Ligates lysine onto the cytidine present at position 34 of the AUA codon-specific tRNA(Ile) that contains the anticodon CAU, in an ATP-dependent manner. Cytidine is converted to lysidine, thus changing the amino acid specificity of the tRNA from methionine to isoleucine.</text>
</comment>
<dbReference type="InterPro" id="IPR012795">
    <property type="entry name" value="tRNA_Ile_lys_synt_N"/>
</dbReference>
<sequence>MDRPRPVNRPGPAALRVRHAVRDWWATHGSGRTVAVALSGGADSLALLTGALAEGLDVVALVVDHGLQEGSCAVAERAAATARELGARATVLTVTVDGPGGPEAAARTARYAALDGARDGAPVLLGHTLDDQAETVLLGLGRGSGARSLAGMAAWVPPYGRPLLGVRRADTRAACAELGLTPWEDPHNLDPRYTRVRVRTEVLPLLEDVLGGGVAEALARTAASLRADNDALDGLAPAPSGPELEVAAVAELPAALRVRALRSWLAGCGARALTAAHLAAVDALVTDWRGQGPTAIPGGSAGRRLQVHRAGGILRAW</sequence>
<dbReference type="EC" id="6.3.4.19" evidence="7"/>